<dbReference type="EMBL" id="JAEMWV010000003">
    <property type="protein sequence ID" value="MBN8251438.1"/>
    <property type="molecule type" value="Genomic_DNA"/>
</dbReference>
<dbReference type="Proteomes" id="UP000664578">
    <property type="component" value="Unassembled WGS sequence"/>
</dbReference>
<keyword evidence="1" id="KW-0812">Transmembrane</keyword>
<dbReference type="InterPro" id="IPR031374">
    <property type="entry name" value="UPF0715"/>
</dbReference>
<gene>
    <name evidence="2" type="ORF">JF537_07600</name>
</gene>
<proteinExistence type="predicted"/>
<evidence type="ECO:0000313" key="2">
    <source>
        <dbReference type="EMBL" id="MBN8251438.1"/>
    </source>
</evidence>
<dbReference type="AlphaFoldDB" id="A0A8I1MDT2"/>
<accession>A0A8I1MDT2</accession>
<feature type="transmembrane region" description="Helical" evidence="1">
    <location>
        <begin position="26"/>
        <end position="44"/>
    </location>
</feature>
<protein>
    <submittedName>
        <fullName evidence="2">UPF0715 family protein</fullName>
    </submittedName>
</protein>
<evidence type="ECO:0000313" key="3">
    <source>
        <dbReference type="Proteomes" id="UP000664578"/>
    </source>
</evidence>
<name>A0A8I1MDT2_9BACI</name>
<dbReference type="Pfam" id="PF17094">
    <property type="entry name" value="UPF0715"/>
    <property type="match status" value="1"/>
</dbReference>
<keyword evidence="1" id="KW-0472">Membrane</keyword>
<evidence type="ECO:0000256" key="1">
    <source>
        <dbReference type="SAM" id="Phobius"/>
    </source>
</evidence>
<feature type="transmembrane region" description="Helical" evidence="1">
    <location>
        <begin position="56"/>
        <end position="74"/>
    </location>
</feature>
<sequence>MTLIPYPLIAVPLQVLLNKWPKKFNILYLLIYCLIATLFLYVSYKLKGNWSTPINNHGDILAFVVSAAVIYWFWDSIIMNRDEYPYY</sequence>
<organism evidence="2 3">
    <name type="scientific">Priestia flexa</name>
    <dbReference type="NCBI Taxonomy" id="86664"/>
    <lineage>
        <taxon>Bacteria</taxon>
        <taxon>Bacillati</taxon>
        <taxon>Bacillota</taxon>
        <taxon>Bacilli</taxon>
        <taxon>Bacillales</taxon>
        <taxon>Bacillaceae</taxon>
        <taxon>Priestia</taxon>
    </lineage>
</organism>
<comment type="caution">
    <text evidence="2">The sequence shown here is derived from an EMBL/GenBank/DDBJ whole genome shotgun (WGS) entry which is preliminary data.</text>
</comment>
<reference evidence="2" key="1">
    <citation type="submission" date="2020-12" db="EMBL/GenBank/DDBJ databases">
        <title>PHA producing bacteria isolated from mangrove.</title>
        <authorList>
            <person name="Zheng W."/>
            <person name="Yu S."/>
            <person name="Huang Y."/>
        </authorList>
    </citation>
    <scope>NUCLEOTIDE SEQUENCE</scope>
    <source>
        <strain evidence="2">GN22-4</strain>
    </source>
</reference>
<keyword evidence="1" id="KW-1133">Transmembrane helix</keyword>